<proteinExistence type="predicted"/>
<sequence>MSKKLLVRFEQLITEADSIQSMVNKGSETLNDEGIALFSEWIIKTKHLLILACGEKSVHLEWFIVETKPRMQDSRLKTIKRVQPILKAAYDDLKNGYITSFKQLVQAEVFDDELEQAKELLKSSYVSAAAVIAGVVLETTIRQLCNDNGINTVKIKLEIMNADLVKAGVYNVLQQKQITALAAIRNSAAHGKSDEYNANDVAYMISEVERFLTKYLS</sequence>
<protein>
    <submittedName>
        <fullName evidence="1">DUF4145 domain-containing protein</fullName>
    </submittedName>
</protein>
<dbReference type="OrthoDB" id="1435962at2"/>
<keyword evidence="2" id="KW-1185">Reference proteome</keyword>
<name>A0A345P5T5_9GAMM</name>
<evidence type="ECO:0000313" key="1">
    <source>
        <dbReference type="EMBL" id="AXI02644.1"/>
    </source>
</evidence>
<evidence type="ECO:0000313" key="2">
    <source>
        <dbReference type="Proteomes" id="UP000253940"/>
    </source>
</evidence>
<dbReference type="KEGG" id="mbah:HYN46_07260"/>
<dbReference type="Proteomes" id="UP000253940">
    <property type="component" value="Chromosome"/>
</dbReference>
<reference evidence="1 2" key="1">
    <citation type="submission" date="2018-07" db="EMBL/GenBank/DDBJ databases">
        <title>Genome sequencing of Moraxellaceae gen. HYN0046.</title>
        <authorList>
            <person name="Kim M."/>
            <person name="Yi H."/>
        </authorList>
    </citation>
    <scope>NUCLEOTIDE SEQUENCE [LARGE SCALE GENOMIC DNA]</scope>
    <source>
        <strain evidence="1 2">HYN0046</strain>
    </source>
</reference>
<accession>A0A345P5T5</accession>
<organism evidence="1 2">
    <name type="scientific">Aquirhabdus parva</name>
    <dbReference type="NCBI Taxonomy" id="2283318"/>
    <lineage>
        <taxon>Bacteria</taxon>
        <taxon>Pseudomonadati</taxon>
        <taxon>Pseudomonadota</taxon>
        <taxon>Gammaproteobacteria</taxon>
        <taxon>Moraxellales</taxon>
        <taxon>Moraxellaceae</taxon>
        <taxon>Aquirhabdus</taxon>
    </lineage>
</organism>
<gene>
    <name evidence="1" type="ORF">HYN46_07260</name>
</gene>
<dbReference type="RefSeq" id="WP_114898754.1">
    <property type="nucleotide sequence ID" value="NZ_CP031222.1"/>
</dbReference>
<dbReference type="AlphaFoldDB" id="A0A345P5T5"/>
<dbReference type="EMBL" id="CP031222">
    <property type="protein sequence ID" value="AXI02644.1"/>
    <property type="molecule type" value="Genomic_DNA"/>
</dbReference>